<evidence type="ECO:0000313" key="1">
    <source>
        <dbReference type="EMBL" id="NWB86421.1"/>
    </source>
</evidence>
<dbReference type="EMBL" id="JACAQA010000010">
    <property type="protein sequence ID" value="NWB86421.1"/>
    <property type="molecule type" value="Genomic_DNA"/>
</dbReference>
<dbReference type="Proteomes" id="UP000522864">
    <property type="component" value="Unassembled WGS sequence"/>
</dbReference>
<name>A0A7Y7WSB3_9PSED</name>
<proteinExistence type="predicted"/>
<dbReference type="RefSeq" id="WP_177101183.1">
    <property type="nucleotide sequence ID" value="NZ_JACAQA010000010.1"/>
</dbReference>
<comment type="caution">
    <text evidence="1">The sequence shown here is derived from an EMBL/GenBank/DDBJ whole genome shotgun (WGS) entry which is preliminary data.</text>
</comment>
<reference evidence="1 2" key="1">
    <citation type="submission" date="2020-04" db="EMBL/GenBank/DDBJ databases">
        <title>Molecular characterization of pseudomonads from Agaricus bisporus reveal novel blotch 2 pathogens in Western Europe.</title>
        <authorList>
            <person name="Taparia T."/>
            <person name="Krijger M."/>
            <person name="Haynes E."/>
            <person name="Elpinstone J.G."/>
            <person name="Noble R."/>
            <person name="Van Der Wolf J."/>
        </authorList>
    </citation>
    <scope>NUCLEOTIDE SEQUENCE [LARGE SCALE GENOMIC DNA]</scope>
    <source>
        <strain evidence="1 2">G9001</strain>
    </source>
</reference>
<gene>
    <name evidence="1" type="ORF">HX830_16215</name>
</gene>
<dbReference type="AlphaFoldDB" id="A0A7Y7WSB3"/>
<sequence>MDIDHSLTNTNKPINNGEFITIYKHSNTLNKSSYEPASVAFNHCSFENAHSMDELAVNKTAEFNNRQDNKASQLKARNASRMAEISRPHFDGTYEKSLMGVSCRVFENRRIEIATRAREVIDYTRYGYLSLDSHPKVLAIALANFASVLQTYRC</sequence>
<accession>A0A7Y7WSB3</accession>
<organism evidence="1 2">
    <name type="scientific">Pseudomonas gingeri</name>
    <dbReference type="NCBI Taxonomy" id="117681"/>
    <lineage>
        <taxon>Bacteria</taxon>
        <taxon>Pseudomonadati</taxon>
        <taxon>Pseudomonadota</taxon>
        <taxon>Gammaproteobacteria</taxon>
        <taxon>Pseudomonadales</taxon>
        <taxon>Pseudomonadaceae</taxon>
        <taxon>Pseudomonas</taxon>
    </lineage>
</organism>
<evidence type="ECO:0000313" key="2">
    <source>
        <dbReference type="Proteomes" id="UP000522864"/>
    </source>
</evidence>
<protein>
    <submittedName>
        <fullName evidence="1">Uncharacterized protein</fullName>
    </submittedName>
</protein>